<keyword evidence="3" id="KW-1185">Reference proteome</keyword>
<organism evidence="3 4">
    <name type="scientific">Parascaris univalens</name>
    <name type="common">Nematode worm</name>
    <dbReference type="NCBI Taxonomy" id="6257"/>
    <lineage>
        <taxon>Eukaryota</taxon>
        <taxon>Metazoa</taxon>
        <taxon>Ecdysozoa</taxon>
        <taxon>Nematoda</taxon>
        <taxon>Chromadorea</taxon>
        <taxon>Rhabditida</taxon>
        <taxon>Spirurina</taxon>
        <taxon>Ascaridomorpha</taxon>
        <taxon>Ascaridoidea</taxon>
        <taxon>Ascarididae</taxon>
        <taxon>Parascaris</taxon>
    </lineage>
</organism>
<dbReference type="PANTHER" id="PTHR22880">
    <property type="entry name" value="FALZ-RELATED BROMODOMAIN-CONTAINING PROTEINS"/>
    <property type="match status" value="1"/>
</dbReference>
<dbReference type="Pfam" id="PF17035">
    <property type="entry name" value="BET"/>
    <property type="match status" value="1"/>
</dbReference>
<dbReference type="GO" id="GO:0006355">
    <property type="term" value="P:regulation of DNA-templated transcription"/>
    <property type="evidence" value="ECO:0007669"/>
    <property type="project" value="TreeGrafter"/>
</dbReference>
<protein>
    <submittedName>
        <fullName evidence="4">NET domain-containing protein</fullName>
    </submittedName>
</protein>
<dbReference type="GO" id="GO:0006338">
    <property type="term" value="P:chromatin remodeling"/>
    <property type="evidence" value="ECO:0007669"/>
    <property type="project" value="TreeGrafter"/>
</dbReference>
<reference evidence="4" key="1">
    <citation type="submission" date="2022-11" db="UniProtKB">
        <authorList>
            <consortium name="WormBaseParasite"/>
        </authorList>
    </citation>
    <scope>IDENTIFICATION</scope>
</reference>
<feature type="region of interest" description="Disordered" evidence="1">
    <location>
        <begin position="360"/>
        <end position="392"/>
    </location>
</feature>
<proteinExistence type="predicted"/>
<sequence length="392" mass="43013">MVGNEDDQLDSIQTALEAEITKIRKKIAVLKRHELDVSNLLLRRREARANDKPVPTLEMSVMHELQSLLSKPLIAKVLHDAPCDSSSSVTNTSTLPTETAVPPNLSLHSLVKSSAGSAHSDIAPQFEFSTAVRIPLSCEYTMRVEEKPISGASPKQIGAWEQTENIRDSNKNTINLTGRDCFAREISPADAAVRVDEVSQQAAMSRSSKKTCKQQKSRKKSAKQLALAATSSKADLGSDRYVVPMNREDKRRLSLDINRLPEDKLNTVVGIIKSHEGLPDCDADEVEFDIETLKPSTLRDLEAFVAACLKKKPRKPYTPKSQEDVDNRKRELEEKIRGLGGTVSAEYPLRAPKGEEVIGCEASLSESSSSDGFDSSFCSSSDSSESESDGRI</sequence>
<dbReference type="PANTHER" id="PTHR22880:SF225">
    <property type="entry name" value="BROMODOMAIN-CONTAINING PROTEIN BET-1-RELATED"/>
    <property type="match status" value="1"/>
</dbReference>
<dbReference type="Gene3D" id="1.20.1270.220">
    <property type="match status" value="1"/>
</dbReference>
<dbReference type="WBParaSite" id="PgE027_g005_t02">
    <property type="protein sequence ID" value="PgE027_g005_t02"/>
    <property type="gene ID" value="PgE027_g005"/>
</dbReference>
<name>A0A914ZYG0_PARUN</name>
<dbReference type="InterPro" id="IPR038336">
    <property type="entry name" value="NET_sf"/>
</dbReference>
<evidence type="ECO:0000313" key="3">
    <source>
        <dbReference type="Proteomes" id="UP000887569"/>
    </source>
</evidence>
<feature type="compositionally biased region" description="Low complexity" evidence="1">
    <location>
        <begin position="361"/>
        <end position="383"/>
    </location>
</feature>
<feature type="domain" description="NET" evidence="2">
    <location>
        <begin position="235"/>
        <end position="316"/>
    </location>
</feature>
<dbReference type="PROSITE" id="PS51525">
    <property type="entry name" value="NET"/>
    <property type="match status" value="1"/>
</dbReference>
<evidence type="ECO:0000313" key="4">
    <source>
        <dbReference type="WBParaSite" id="PgE027_g005_t02"/>
    </source>
</evidence>
<dbReference type="GO" id="GO:0000785">
    <property type="term" value="C:chromatin"/>
    <property type="evidence" value="ECO:0007669"/>
    <property type="project" value="TreeGrafter"/>
</dbReference>
<dbReference type="Proteomes" id="UP000887569">
    <property type="component" value="Unplaced"/>
</dbReference>
<evidence type="ECO:0000259" key="2">
    <source>
        <dbReference type="PROSITE" id="PS51525"/>
    </source>
</evidence>
<dbReference type="InterPro" id="IPR050935">
    <property type="entry name" value="Bromo_chromatin_reader"/>
</dbReference>
<accession>A0A914ZYG0</accession>
<evidence type="ECO:0000256" key="1">
    <source>
        <dbReference type="SAM" id="MobiDB-lite"/>
    </source>
</evidence>
<dbReference type="GO" id="GO:0005634">
    <property type="term" value="C:nucleus"/>
    <property type="evidence" value="ECO:0007669"/>
    <property type="project" value="TreeGrafter"/>
</dbReference>
<dbReference type="InterPro" id="IPR027353">
    <property type="entry name" value="NET_dom"/>
</dbReference>
<dbReference type="AlphaFoldDB" id="A0A914ZYG0"/>